<comment type="caution">
    <text evidence="2">The sequence shown here is derived from an EMBL/GenBank/DDBJ whole genome shotgun (WGS) entry which is preliminary data.</text>
</comment>
<sequence length="118" mass="11172">MSQIMDLAMGTAPVERAGSAFSLMETGGAVVGALGMAVLGSIGTAIHRHEMPGSAPAAAHETLGGALAVADRMPGLATTAREAFTSGMQGAAIAGAVLLAGTAGLAAVTLRGAAAGAG</sequence>
<organism evidence="2 3">
    <name type="scientific">Streptomyces dysideae</name>
    <dbReference type="NCBI Taxonomy" id="909626"/>
    <lineage>
        <taxon>Bacteria</taxon>
        <taxon>Bacillati</taxon>
        <taxon>Actinomycetota</taxon>
        <taxon>Actinomycetes</taxon>
        <taxon>Kitasatosporales</taxon>
        <taxon>Streptomycetaceae</taxon>
        <taxon>Streptomyces</taxon>
    </lineage>
</organism>
<keyword evidence="1" id="KW-1133">Transmembrane helix</keyword>
<dbReference type="STRING" id="909626.AQJ91_28185"/>
<dbReference type="AlphaFoldDB" id="A0A101UW58"/>
<feature type="transmembrane region" description="Helical" evidence="1">
    <location>
        <begin position="20"/>
        <end position="42"/>
    </location>
</feature>
<dbReference type="EMBL" id="LMXB01000069">
    <property type="protein sequence ID" value="KUO17984.1"/>
    <property type="molecule type" value="Genomic_DNA"/>
</dbReference>
<reference evidence="2 3" key="1">
    <citation type="submission" date="2015-10" db="EMBL/GenBank/DDBJ databases">
        <title>Draft genome sequence of Streptomyces sp. RV15, isolated from a marine sponge.</title>
        <authorList>
            <person name="Ruckert C."/>
            <person name="Abdelmohsen U.R."/>
            <person name="Winkler A."/>
            <person name="Hentschel U."/>
            <person name="Kalinowski J."/>
            <person name="Kampfer P."/>
            <person name="Glaeser S."/>
        </authorList>
    </citation>
    <scope>NUCLEOTIDE SEQUENCE [LARGE SCALE GENOMIC DNA]</scope>
    <source>
        <strain evidence="2 3">RV15</strain>
    </source>
</reference>
<keyword evidence="3" id="KW-1185">Reference proteome</keyword>
<dbReference type="Proteomes" id="UP000053260">
    <property type="component" value="Unassembled WGS sequence"/>
</dbReference>
<evidence type="ECO:0000256" key="1">
    <source>
        <dbReference type="SAM" id="Phobius"/>
    </source>
</evidence>
<keyword evidence="1" id="KW-0472">Membrane</keyword>
<proteinExistence type="predicted"/>
<evidence type="ECO:0008006" key="4">
    <source>
        <dbReference type="Google" id="ProtNLM"/>
    </source>
</evidence>
<accession>A0A101UW58</accession>
<gene>
    <name evidence="2" type="ORF">AQJ91_28185</name>
</gene>
<keyword evidence="1" id="KW-0812">Transmembrane</keyword>
<evidence type="ECO:0000313" key="2">
    <source>
        <dbReference type="EMBL" id="KUO17984.1"/>
    </source>
</evidence>
<name>A0A101UW58_9ACTN</name>
<evidence type="ECO:0000313" key="3">
    <source>
        <dbReference type="Proteomes" id="UP000053260"/>
    </source>
</evidence>
<protein>
    <recommendedName>
        <fullName evidence="4">MFS transporter</fullName>
    </recommendedName>
</protein>